<keyword evidence="3" id="KW-0808">Transferase</keyword>
<dbReference type="Pfam" id="PF13649">
    <property type="entry name" value="Methyltransf_25"/>
    <property type="match status" value="1"/>
</dbReference>
<organism evidence="3 4">
    <name type="scientific">Litoribrevibacter euphylliae</name>
    <dbReference type="NCBI Taxonomy" id="1834034"/>
    <lineage>
        <taxon>Bacteria</taxon>
        <taxon>Pseudomonadati</taxon>
        <taxon>Pseudomonadota</taxon>
        <taxon>Gammaproteobacteria</taxon>
        <taxon>Oceanospirillales</taxon>
        <taxon>Oceanospirillaceae</taxon>
        <taxon>Litoribrevibacter</taxon>
    </lineage>
</organism>
<evidence type="ECO:0000259" key="1">
    <source>
        <dbReference type="Pfam" id="PF13649"/>
    </source>
</evidence>
<dbReference type="CDD" id="cd02440">
    <property type="entry name" value="AdoMet_MTases"/>
    <property type="match status" value="1"/>
</dbReference>
<reference evidence="4" key="1">
    <citation type="journal article" date="2019" name="Int. J. Syst. Evol. Microbiol.">
        <title>The Global Catalogue of Microorganisms (GCM) 10K type strain sequencing project: providing services to taxonomists for standard genome sequencing and annotation.</title>
        <authorList>
            <consortium name="The Broad Institute Genomics Platform"/>
            <consortium name="The Broad Institute Genome Sequencing Center for Infectious Disease"/>
            <person name="Wu L."/>
            <person name="Ma J."/>
        </authorList>
    </citation>
    <scope>NUCLEOTIDE SEQUENCE [LARGE SCALE GENOMIC DNA]</scope>
    <source>
        <strain evidence="4">KCTC 52438</strain>
    </source>
</reference>
<name>A0ABV7H706_9GAMM</name>
<dbReference type="RefSeq" id="WP_386714691.1">
    <property type="nucleotide sequence ID" value="NZ_JBHRSZ010000001.1"/>
</dbReference>
<feature type="domain" description="Methyltransferase" evidence="1">
    <location>
        <begin position="95"/>
        <end position="178"/>
    </location>
</feature>
<dbReference type="Gene3D" id="3.40.50.150">
    <property type="entry name" value="Vaccinia Virus protein VP39"/>
    <property type="match status" value="1"/>
</dbReference>
<keyword evidence="4" id="KW-1185">Reference proteome</keyword>
<dbReference type="Pfam" id="PF21302">
    <property type="entry name" value="Zn_ribbon_RlmA"/>
    <property type="match status" value="1"/>
</dbReference>
<keyword evidence="3" id="KW-0489">Methyltransferase</keyword>
<gene>
    <name evidence="3" type="ORF">ACFOEK_00765</name>
</gene>
<dbReference type="EMBL" id="JBHRSZ010000001">
    <property type="protein sequence ID" value="MFC3149550.1"/>
    <property type="molecule type" value="Genomic_DNA"/>
</dbReference>
<dbReference type="Proteomes" id="UP001595476">
    <property type="component" value="Unassembled WGS sequence"/>
</dbReference>
<comment type="caution">
    <text evidence="3">The sequence shown here is derived from an EMBL/GenBank/DDBJ whole genome shotgun (WGS) entry which is preliminary data.</text>
</comment>
<dbReference type="InterPro" id="IPR048647">
    <property type="entry name" value="RlmA_N"/>
</dbReference>
<evidence type="ECO:0000313" key="3">
    <source>
        <dbReference type="EMBL" id="MFC3149550.1"/>
    </source>
</evidence>
<feature type="domain" description="23S rRNA (guanine(745)-N(1))-methyltransferase N-terminal" evidence="2">
    <location>
        <begin position="6"/>
        <end position="49"/>
    </location>
</feature>
<sequence>MLSTSLQCPICSHPLSMTSKQLHCDNNHTFDQAKQGYFNLLMSNQKRSKQPGDNNEMVLARQKFLNTNIYQPISEHLNQVCNQLLDTKKNSITKILDLGCGEGYYTDRLYSSLKPPIDNNIELIGLDISKDAIRHAAKRNKDITWLVASGADIPVTPRSQDLITCLFTRLMPEGIAQALSHDGRLITVTTGKNHLLEMRDILYPSVKDQTLDPAASLDSHFKLTDQHACQHQHTLSSREQIQDLLAMTPHQWRAPAEGRDKLLSLNELTITIDVNVSLFRLN</sequence>
<evidence type="ECO:0000259" key="2">
    <source>
        <dbReference type="Pfam" id="PF21302"/>
    </source>
</evidence>
<dbReference type="GO" id="GO:0008168">
    <property type="term" value="F:methyltransferase activity"/>
    <property type="evidence" value="ECO:0007669"/>
    <property type="project" value="UniProtKB-KW"/>
</dbReference>
<dbReference type="SUPFAM" id="SSF53335">
    <property type="entry name" value="S-adenosyl-L-methionine-dependent methyltransferases"/>
    <property type="match status" value="1"/>
</dbReference>
<evidence type="ECO:0000313" key="4">
    <source>
        <dbReference type="Proteomes" id="UP001595476"/>
    </source>
</evidence>
<dbReference type="InterPro" id="IPR029063">
    <property type="entry name" value="SAM-dependent_MTases_sf"/>
</dbReference>
<dbReference type="GO" id="GO:0032259">
    <property type="term" value="P:methylation"/>
    <property type="evidence" value="ECO:0007669"/>
    <property type="project" value="UniProtKB-KW"/>
</dbReference>
<dbReference type="PIRSF" id="PIRSF018249">
    <property type="entry name" value="MyrA_prd"/>
    <property type="match status" value="1"/>
</dbReference>
<proteinExistence type="predicted"/>
<dbReference type="InterPro" id="IPR016718">
    <property type="entry name" value="rRNA_m1G-MeTrfase_A_prd"/>
</dbReference>
<accession>A0ABV7H706</accession>
<dbReference type="InterPro" id="IPR041698">
    <property type="entry name" value="Methyltransf_25"/>
</dbReference>
<protein>
    <submittedName>
        <fullName evidence="3">RNA methyltransferase</fullName>
    </submittedName>
</protein>